<evidence type="ECO:0000256" key="1">
    <source>
        <dbReference type="SAM" id="SignalP"/>
    </source>
</evidence>
<evidence type="ECO:0000313" key="3">
    <source>
        <dbReference type="Proteomes" id="UP000240987"/>
    </source>
</evidence>
<proteinExistence type="predicted"/>
<keyword evidence="3" id="KW-1185">Reference proteome</keyword>
<sequence length="166" mass="18984">MVVFVWLLTLFSSPVSAFIPSLYVTVAVTEDLPAKELYILAITESKVMLTNGVVRPWPWTLNVKGQSYYYQTRQEACQSLTSFLTQTALVDIGLTQLNWRYQGDHFDKPCDVFEPLANLTHAARLLKQGKRLRGSWVKAAGWFHRPAGGAPAERYMNNYVTNYKRY</sequence>
<dbReference type="AlphaFoldDB" id="A0A2T3JAC6"/>
<keyword evidence="1" id="KW-0732">Signal</keyword>
<name>A0A2T3JAC6_9GAMM</name>
<dbReference type="InterPro" id="IPR023346">
    <property type="entry name" value="Lysozyme-like_dom_sf"/>
</dbReference>
<accession>A0A2T3JAC6</accession>
<feature type="signal peptide" evidence="1">
    <location>
        <begin position="1"/>
        <end position="17"/>
    </location>
</feature>
<comment type="caution">
    <text evidence="2">The sequence shown here is derived from an EMBL/GenBank/DDBJ whole genome shotgun (WGS) entry which is preliminary data.</text>
</comment>
<evidence type="ECO:0000313" key="2">
    <source>
        <dbReference type="EMBL" id="PSU45807.1"/>
    </source>
</evidence>
<dbReference type="EMBL" id="PYMJ01000027">
    <property type="protein sequence ID" value="PSU45807.1"/>
    <property type="molecule type" value="Genomic_DNA"/>
</dbReference>
<dbReference type="OrthoDB" id="5945995at2"/>
<protein>
    <recommendedName>
        <fullName evidence="4">Transglycosylase SLT domain-containing protein</fullName>
    </recommendedName>
</protein>
<gene>
    <name evidence="2" type="ORF">C9J12_21195</name>
</gene>
<organism evidence="2 3">
    <name type="scientific">Photobacterium frigidiphilum</name>
    <dbReference type="NCBI Taxonomy" id="264736"/>
    <lineage>
        <taxon>Bacteria</taxon>
        <taxon>Pseudomonadati</taxon>
        <taxon>Pseudomonadota</taxon>
        <taxon>Gammaproteobacteria</taxon>
        <taxon>Vibrionales</taxon>
        <taxon>Vibrionaceae</taxon>
        <taxon>Photobacterium</taxon>
    </lineage>
</organism>
<evidence type="ECO:0008006" key="4">
    <source>
        <dbReference type="Google" id="ProtNLM"/>
    </source>
</evidence>
<feature type="chain" id="PRO_5015457041" description="Transglycosylase SLT domain-containing protein" evidence="1">
    <location>
        <begin position="18"/>
        <end position="166"/>
    </location>
</feature>
<dbReference type="SUPFAM" id="SSF53955">
    <property type="entry name" value="Lysozyme-like"/>
    <property type="match status" value="1"/>
</dbReference>
<reference evidence="2 3" key="1">
    <citation type="submission" date="2018-01" db="EMBL/GenBank/DDBJ databases">
        <title>Whole genome sequencing of Histamine producing bacteria.</title>
        <authorList>
            <person name="Butler K."/>
        </authorList>
    </citation>
    <scope>NUCLEOTIDE SEQUENCE [LARGE SCALE GENOMIC DNA]</scope>
    <source>
        <strain evidence="2 3">JCM 12947</strain>
    </source>
</reference>
<dbReference type="Proteomes" id="UP000240987">
    <property type="component" value="Unassembled WGS sequence"/>
</dbReference>